<dbReference type="AlphaFoldDB" id="A0A644TFB8"/>
<dbReference type="Pfam" id="PF25137">
    <property type="entry name" value="ADH_Fe_C"/>
    <property type="match status" value="1"/>
</dbReference>
<dbReference type="FunFam" id="3.40.50.1970:FF:000003">
    <property type="entry name" value="Alcohol dehydrogenase, iron-containing"/>
    <property type="match status" value="1"/>
</dbReference>
<dbReference type="EMBL" id="VSSQ01000029">
    <property type="protein sequence ID" value="MPL65665.1"/>
    <property type="molecule type" value="Genomic_DNA"/>
</dbReference>
<dbReference type="InterPro" id="IPR018211">
    <property type="entry name" value="ADH_Fe_CS"/>
</dbReference>
<dbReference type="PROSITE" id="PS00060">
    <property type="entry name" value="ADH_IRON_2"/>
    <property type="match status" value="1"/>
</dbReference>
<dbReference type="Pfam" id="PF00465">
    <property type="entry name" value="Fe-ADH"/>
    <property type="match status" value="1"/>
</dbReference>
<protein>
    <submittedName>
        <fullName evidence="4">Aldehyde-alcohol dehydrogenase</fullName>
    </submittedName>
</protein>
<proteinExistence type="predicted"/>
<dbReference type="InterPro" id="IPR034802">
    <property type="entry name" value="NADPH_BDH"/>
</dbReference>
<accession>A0A644TFB8</accession>
<dbReference type="InterPro" id="IPR056798">
    <property type="entry name" value="ADH_Fe_C"/>
</dbReference>
<feature type="domain" description="Alcohol dehydrogenase iron-type/glycerol dehydrogenase GldA" evidence="2">
    <location>
        <begin position="10"/>
        <end position="174"/>
    </location>
</feature>
<organism evidence="4">
    <name type="scientific">bioreactor metagenome</name>
    <dbReference type="NCBI Taxonomy" id="1076179"/>
    <lineage>
        <taxon>unclassified sequences</taxon>
        <taxon>metagenomes</taxon>
        <taxon>ecological metagenomes</taxon>
    </lineage>
</organism>
<dbReference type="PANTHER" id="PTHR11496:SF83">
    <property type="entry name" value="HYDROXYACID-OXOACID TRANSHYDROGENASE, MITOCHONDRIAL"/>
    <property type="match status" value="1"/>
</dbReference>
<dbReference type="GO" id="GO:0004022">
    <property type="term" value="F:alcohol dehydrogenase (NAD+) activity"/>
    <property type="evidence" value="ECO:0007669"/>
    <property type="project" value="TreeGrafter"/>
</dbReference>
<dbReference type="InterPro" id="IPR001670">
    <property type="entry name" value="ADH_Fe/GldA"/>
</dbReference>
<dbReference type="GO" id="GO:0046872">
    <property type="term" value="F:metal ion binding"/>
    <property type="evidence" value="ECO:0007669"/>
    <property type="project" value="InterPro"/>
</dbReference>
<evidence type="ECO:0000313" key="4">
    <source>
        <dbReference type="EMBL" id="MPL65665.1"/>
    </source>
</evidence>
<dbReference type="CDD" id="cd08179">
    <property type="entry name" value="NADPH_BDH"/>
    <property type="match status" value="1"/>
</dbReference>
<comment type="caution">
    <text evidence="4">The sequence shown here is derived from an EMBL/GenBank/DDBJ whole genome shotgun (WGS) entry which is preliminary data.</text>
</comment>
<keyword evidence="1" id="KW-0560">Oxidoreductase</keyword>
<evidence type="ECO:0000259" key="3">
    <source>
        <dbReference type="Pfam" id="PF25137"/>
    </source>
</evidence>
<dbReference type="PROSITE" id="PS00913">
    <property type="entry name" value="ADH_IRON_1"/>
    <property type="match status" value="1"/>
</dbReference>
<gene>
    <name evidence="4" type="primary">adhE_2</name>
    <name evidence="4" type="ORF">SDC9_11329</name>
</gene>
<sequence length="385" mass="41592">MKNLILGGRNIVIGRGALESLQNLKAERVFIVTGGKSMLESGVIARIEKLLAVKGCQTYVYSGIKKNPDTVDVLGGLGKMRDFRPDLIIAVGGGSPIDAAKVMALLYEHPEITFDNILTVTLPEQRSSLKFIAIPSTSGTGSEVTRAAVITFRDSLIKIGLKTPAFIPDVAILDADLTMTMPGNVVAETGMDAMTHAVECFINSNLDDFTECLAQGAVEGLFTYLPVSYQQKTVESREKVHHYQCLAGIAFDNVGLGMAHGISHAIGGLFDLGHGLTNAIALPYVLEYNAQDERVNSRLSRLARLIGQSDFIAAIRALNQALHIPVSFKEAGIDQQLFEDNFKLLVKNSLKGSTRVNPVPVSEQNITDILSAMFYGKGLSLDVKK</sequence>
<reference evidence="4" key="1">
    <citation type="submission" date="2019-08" db="EMBL/GenBank/DDBJ databases">
        <authorList>
            <person name="Kucharzyk K."/>
            <person name="Murdoch R.W."/>
            <person name="Higgins S."/>
            <person name="Loffler F."/>
        </authorList>
    </citation>
    <scope>NUCLEOTIDE SEQUENCE</scope>
</reference>
<evidence type="ECO:0000259" key="2">
    <source>
        <dbReference type="Pfam" id="PF00465"/>
    </source>
</evidence>
<name>A0A644TFB8_9ZZZZ</name>
<evidence type="ECO:0000256" key="1">
    <source>
        <dbReference type="ARBA" id="ARBA00023002"/>
    </source>
</evidence>
<dbReference type="GO" id="GO:0005739">
    <property type="term" value="C:mitochondrion"/>
    <property type="evidence" value="ECO:0007669"/>
    <property type="project" value="TreeGrafter"/>
</dbReference>
<dbReference type="PANTHER" id="PTHR11496">
    <property type="entry name" value="ALCOHOL DEHYDROGENASE"/>
    <property type="match status" value="1"/>
</dbReference>
<dbReference type="SUPFAM" id="SSF56796">
    <property type="entry name" value="Dehydroquinate synthase-like"/>
    <property type="match status" value="1"/>
</dbReference>
<dbReference type="InterPro" id="IPR039697">
    <property type="entry name" value="Alcohol_dehydrogenase_Fe"/>
</dbReference>
<dbReference type="Gene3D" id="3.40.50.1970">
    <property type="match status" value="1"/>
</dbReference>
<dbReference type="Gene3D" id="1.20.1090.10">
    <property type="entry name" value="Dehydroquinate synthase-like - alpha domain"/>
    <property type="match status" value="1"/>
</dbReference>
<feature type="domain" description="Fe-containing alcohol dehydrogenase-like C-terminal" evidence="3">
    <location>
        <begin position="187"/>
        <end position="373"/>
    </location>
</feature>